<evidence type="ECO:0000256" key="4">
    <source>
        <dbReference type="ARBA" id="ARBA00022989"/>
    </source>
</evidence>
<keyword evidence="5 6" id="KW-0472">Membrane</keyword>
<evidence type="ECO:0000256" key="3">
    <source>
        <dbReference type="ARBA" id="ARBA00022692"/>
    </source>
</evidence>
<dbReference type="Pfam" id="PF00083">
    <property type="entry name" value="Sugar_tr"/>
    <property type="match status" value="1"/>
</dbReference>
<feature type="transmembrane region" description="Helical" evidence="6">
    <location>
        <begin position="319"/>
        <end position="341"/>
    </location>
</feature>
<dbReference type="PROSITE" id="PS50850">
    <property type="entry name" value="MFS"/>
    <property type="match status" value="1"/>
</dbReference>
<organism evidence="8 9">
    <name type="scientific">Bionectria ochroleuca</name>
    <name type="common">Gliocladium roseum</name>
    <dbReference type="NCBI Taxonomy" id="29856"/>
    <lineage>
        <taxon>Eukaryota</taxon>
        <taxon>Fungi</taxon>
        <taxon>Dikarya</taxon>
        <taxon>Ascomycota</taxon>
        <taxon>Pezizomycotina</taxon>
        <taxon>Sordariomycetes</taxon>
        <taxon>Hypocreomycetidae</taxon>
        <taxon>Hypocreales</taxon>
        <taxon>Bionectriaceae</taxon>
        <taxon>Clonostachys</taxon>
    </lineage>
</organism>
<dbReference type="EMBL" id="CABFNS010000814">
    <property type="protein sequence ID" value="VUC30169.1"/>
    <property type="molecule type" value="Genomic_DNA"/>
</dbReference>
<evidence type="ECO:0000256" key="6">
    <source>
        <dbReference type="SAM" id="Phobius"/>
    </source>
</evidence>
<feature type="transmembrane region" description="Helical" evidence="6">
    <location>
        <begin position="166"/>
        <end position="186"/>
    </location>
</feature>
<evidence type="ECO:0000256" key="5">
    <source>
        <dbReference type="ARBA" id="ARBA00023136"/>
    </source>
</evidence>
<comment type="caution">
    <text evidence="8">The sequence shown here is derived from an EMBL/GenBank/DDBJ whole genome shotgun (WGS) entry which is preliminary data.</text>
</comment>
<dbReference type="PANTHER" id="PTHR48022">
    <property type="entry name" value="PLASTIDIC GLUCOSE TRANSPORTER 4"/>
    <property type="match status" value="1"/>
</dbReference>
<keyword evidence="3 6" id="KW-0812">Transmembrane</keyword>
<dbReference type="Gene3D" id="1.20.1250.20">
    <property type="entry name" value="MFS general substrate transporter like domains"/>
    <property type="match status" value="1"/>
</dbReference>
<evidence type="ECO:0000256" key="1">
    <source>
        <dbReference type="ARBA" id="ARBA00004141"/>
    </source>
</evidence>
<keyword evidence="4 6" id="KW-1133">Transmembrane helix</keyword>
<dbReference type="InterPro" id="IPR020846">
    <property type="entry name" value="MFS_dom"/>
</dbReference>
<feature type="transmembrane region" description="Helical" evidence="6">
    <location>
        <begin position="448"/>
        <end position="467"/>
    </location>
</feature>
<protein>
    <recommendedName>
        <fullName evidence="7">Major facilitator superfamily (MFS) profile domain-containing protein</fullName>
    </recommendedName>
</protein>
<dbReference type="InterPro" id="IPR036259">
    <property type="entry name" value="MFS_trans_sf"/>
</dbReference>
<evidence type="ECO:0000313" key="9">
    <source>
        <dbReference type="Proteomes" id="UP000766486"/>
    </source>
</evidence>
<feature type="transmembrane region" description="Helical" evidence="6">
    <location>
        <begin position="348"/>
        <end position="372"/>
    </location>
</feature>
<dbReference type="PANTHER" id="PTHR48022:SF52">
    <property type="entry name" value="SUGAR TRANSPORTER, PUTATIVE-RELATED"/>
    <property type="match status" value="1"/>
</dbReference>
<proteinExistence type="inferred from homology"/>
<comment type="subcellular location">
    <subcellularLocation>
        <location evidence="1">Membrane</location>
        <topology evidence="1">Multi-pass membrane protein</topology>
    </subcellularLocation>
</comment>
<evidence type="ECO:0000313" key="8">
    <source>
        <dbReference type="EMBL" id="VUC30169.1"/>
    </source>
</evidence>
<evidence type="ECO:0000259" key="7">
    <source>
        <dbReference type="PROSITE" id="PS50850"/>
    </source>
</evidence>
<feature type="transmembrane region" description="Helical" evidence="6">
    <location>
        <begin position="282"/>
        <end position="304"/>
    </location>
</feature>
<feature type="domain" description="Major facilitator superfamily (MFS) profile" evidence="7">
    <location>
        <begin position="33"/>
        <end position="471"/>
    </location>
</feature>
<evidence type="ECO:0000256" key="2">
    <source>
        <dbReference type="ARBA" id="ARBA00010992"/>
    </source>
</evidence>
<dbReference type="InterPro" id="IPR050360">
    <property type="entry name" value="MFS_Sugar_Transporters"/>
</dbReference>
<feature type="transmembrane region" description="Helical" evidence="6">
    <location>
        <begin position="378"/>
        <end position="398"/>
    </location>
</feature>
<feature type="transmembrane region" description="Helical" evidence="6">
    <location>
        <begin position="103"/>
        <end position="120"/>
    </location>
</feature>
<keyword evidence="9" id="KW-1185">Reference proteome</keyword>
<dbReference type="Proteomes" id="UP000766486">
    <property type="component" value="Unassembled WGS sequence"/>
</dbReference>
<dbReference type="SUPFAM" id="SSF103473">
    <property type="entry name" value="MFS general substrate transporter"/>
    <property type="match status" value="1"/>
</dbReference>
<accession>A0ABY6UG32</accession>
<sequence length="524" mass="57969">MSPKSSTVPTFARYKTWAACCALSTWVVRLPALFQSGAVADCLEFLDDQGLLTGLQALPRWIEYFNNPKGQWLGIISAAIFLPGVVMGFPASWICNNWGRKPSIMIGSVFVVAGAIWNALSPDVTHFIISRVIMGIGGAMVKISAPALLQETAHPRLRSNMGSMYYGCYYIGSLLSSVMCVIGLSVPNEWSWRFPCLLALVGPAVVFLILIRAPESPRFLIRRGKEALALETLAKFHSNGDKDDELVQWEFREMQVAIEQEAANNKTSYMDFVKTTGNRKRLFVTATMALGVNWVGNGVVSYYLSPVLKSVGIREAKDILAINAGLAGWNLVIAEVAGLYVDDFGRRPIFFVSTIGMIISYAFVMGFSAAFAQSAKTGFGLAVVPFLFFFFGSYDIAWTTLNYSYVAEIMPFSLRTKGLAIYLCVQQLGNTFNQFVNPIALEAIGWKYYGMYIAIDCAYVVLIYFFFPETKKLTIEEVSMIFDHGKNGREAVLALQETVKSDLDDKNAVRNSAEHIEIGPNVKS</sequence>
<feature type="transmembrane region" description="Helical" evidence="6">
    <location>
        <begin position="72"/>
        <end position="91"/>
    </location>
</feature>
<feature type="transmembrane region" description="Helical" evidence="6">
    <location>
        <begin position="192"/>
        <end position="213"/>
    </location>
</feature>
<dbReference type="InterPro" id="IPR005828">
    <property type="entry name" value="MFS_sugar_transport-like"/>
</dbReference>
<gene>
    <name evidence="8" type="ORF">CLO192961_LOCUS278501</name>
</gene>
<name>A0ABY6UG32_BIOOC</name>
<comment type="similarity">
    <text evidence="2">Belongs to the major facilitator superfamily. Sugar transporter (TC 2.A.1.1) family.</text>
</comment>
<reference evidence="8 9" key="1">
    <citation type="submission" date="2019-06" db="EMBL/GenBank/DDBJ databases">
        <authorList>
            <person name="Broberg M."/>
        </authorList>
    </citation>
    <scope>NUCLEOTIDE SEQUENCE [LARGE SCALE GENOMIC DNA]</scope>
</reference>